<dbReference type="InterPro" id="IPR023204">
    <property type="entry name" value="SP1917_dom_sf"/>
</dbReference>
<name>A0A0F6QYE3_9CORY</name>
<dbReference type="OrthoDB" id="3192540at2"/>
<dbReference type="Gene3D" id="1.10.8.290">
    <property type="entry name" value="uncharacterized protein sp1917 domain"/>
    <property type="match status" value="1"/>
</dbReference>
<dbReference type="AlphaFoldDB" id="A0A0F6QYE3"/>
<evidence type="ECO:0000313" key="1">
    <source>
        <dbReference type="EMBL" id="AKE39198.1"/>
    </source>
</evidence>
<keyword evidence="2" id="KW-1185">Reference proteome</keyword>
<dbReference type="RefSeq" id="WP_035104672.1">
    <property type="nucleotide sequence ID" value="NZ_CP011311.1"/>
</dbReference>
<dbReference type="KEGG" id="ccj:UL81_06175"/>
<proteinExistence type="predicted"/>
<evidence type="ECO:0000313" key="2">
    <source>
        <dbReference type="Proteomes" id="UP000033566"/>
    </source>
</evidence>
<sequence length="116" mass="13462">MAEHKIFNMAFADIYDAYVNKAERKDRTKDEVDEILRWYTGASEEELSSAVEDRRTMREFFEQAPALNPNRELITGSVCGVKVQEVSDPLMREIRFLDKLIDELAKGKAMEKTKRS</sequence>
<accession>A0A0F6QYE3</accession>
<reference evidence="1 2" key="1">
    <citation type="journal article" date="2015" name="Genome Announc.">
        <title>Complete Genome Sequence of Corynebacterium camporealensis DSM 44610, Isolated from the Milk of a Manchega Sheep with Subclinical Mastitis.</title>
        <authorList>
            <person name="Ruckert C."/>
            <person name="Albersmeier A."/>
            <person name="Winkler A."/>
            <person name="Tauch A."/>
        </authorList>
    </citation>
    <scope>NUCLEOTIDE SEQUENCE [LARGE SCALE GENOMIC DNA]</scope>
    <source>
        <strain evidence="1 2">DSM 44610</strain>
    </source>
</reference>
<dbReference type="HOGENOM" id="CLU_133735_0_0_11"/>
<dbReference type="EMBL" id="CP011311">
    <property type="protein sequence ID" value="AKE39198.1"/>
    <property type="molecule type" value="Genomic_DNA"/>
</dbReference>
<protein>
    <submittedName>
        <fullName evidence="1">Uncharacterized protein</fullName>
    </submittedName>
</protein>
<dbReference type="PIRSF" id="PIRSF033199">
    <property type="entry name" value="UCP033199"/>
    <property type="match status" value="1"/>
</dbReference>
<gene>
    <name evidence="1" type="ORF">UL81_06175</name>
</gene>
<dbReference type="Proteomes" id="UP000033566">
    <property type="component" value="Chromosome"/>
</dbReference>
<dbReference type="InterPro" id="IPR014580">
    <property type="entry name" value="UCP033199"/>
</dbReference>
<dbReference type="Pfam" id="PF09966">
    <property type="entry name" value="DUF2200"/>
    <property type="match status" value="1"/>
</dbReference>
<organism evidence="1 2">
    <name type="scientific">Corynebacterium camporealensis</name>
    <dbReference type="NCBI Taxonomy" id="161896"/>
    <lineage>
        <taxon>Bacteria</taxon>
        <taxon>Bacillati</taxon>
        <taxon>Actinomycetota</taxon>
        <taxon>Actinomycetes</taxon>
        <taxon>Mycobacteriales</taxon>
        <taxon>Corynebacteriaceae</taxon>
        <taxon>Corynebacterium</taxon>
    </lineage>
</organism>
<dbReference type="PATRIC" id="fig|161896.4.peg.1211"/>